<dbReference type="Proteomes" id="UP000184114">
    <property type="component" value="Unassembled WGS sequence"/>
</dbReference>
<accession>A0A1M4VT04</accession>
<dbReference type="InterPro" id="IPR000515">
    <property type="entry name" value="MetI-like"/>
</dbReference>
<evidence type="ECO:0000256" key="2">
    <source>
        <dbReference type="ARBA" id="ARBA00022692"/>
    </source>
</evidence>
<evidence type="ECO:0000259" key="6">
    <source>
        <dbReference type="PROSITE" id="PS50928"/>
    </source>
</evidence>
<dbReference type="GO" id="GO:0055085">
    <property type="term" value="P:transmembrane transport"/>
    <property type="evidence" value="ECO:0007669"/>
    <property type="project" value="InterPro"/>
</dbReference>
<keyword evidence="8" id="KW-1185">Reference proteome</keyword>
<dbReference type="Gene3D" id="1.10.3720.10">
    <property type="entry name" value="MetI-like"/>
    <property type="match status" value="1"/>
</dbReference>
<feature type="transmembrane region" description="Helical" evidence="5">
    <location>
        <begin position="199"/>
        <end position="224"/>
    </location>
</feature>
<sequence>MSNLKEKIKPYLLLSPILFILITIFVSGIIMGFIQSLGYFKAIGLTKITLKYYKEVLTSKRFLASLGFSLYTSFISSIIAIICGVLLSYAILQVKGKKEIIESIYRVPIIVPHIVSVLLIYNILSQTGIIPRILYETGLLTEGSQFPSILYEKNGIGIIITYLWKEIPFVTLTTYTILGKVSNKLSYAAANLGANKMQVFFYVLLPLIMPSVFSSFIIIFAFSFGAYEVPLLLGPTQPKALPVQAFIEYNNPILANRPYAMVYNILITIIALILTGLYYKTFEKIYKYDR</sequence>
<dbReference type="InterPro" id="IPR052730">
    <property type="entry name" value="Sugar_ABC_transporter"/>
</dbReference>
<name>A0A1M4VT04_9FIRM</name>
<dbReference type="Pfam" id="PF00528">
    <property type="entry name" value="BPD_transp_1"/>
    <property type="match status" value="1"/>
</dbReference>
<gene>
    <name evidence="7" type="ORF">SAMN02745784_01616</name>
</gene>
<comment type="subcellular location">
    <subcellularLocation>
        <location evidence="5">Cell membrane</location>
        <topology evidence="5">Multi-pass membrane protein</topology>
    </subcellularLocation>
    <subcellularLocation>
        <location evidence="1">Membrane</location>
        <topology evidence="1">Multi-pass membrane protein</topology>
    </subcellularLocation>
</comment>
<dbReference type="AlphaFoldDB" id="A0A1M4VT04"/>
<feature type="transmembrane region" description="Helical" evidence="5">
    <location>
        <begin position="12"/>
        <end position="34"/>
    </location>
</feature>
<keyword evidence="3 5" id="KW-1133">Transmembrane helix</keyword>
<dbReference type="PANTHER" id="PTHR43759">
    <property type="entry name" value="TREHALOSE TRANSPORT SYSTEM PERMEASE PROTEIN SUGA"/>
    <property type="match status" value="1"/>
</dbReference>
<dbReference type="EMBL" id="FQTY01000005">
    <property type="protein sequence ID" value="SHE72099.1"/>
    <property type="molecule type" value="Genomic_DNA"/>
</dbReference>
<dbReference type="STRING" id="1123404.SAMN02745784_01616"/>
<feature type="transmembrane region" description="Helical" evidence="5">
    <location>
        <begin position="156"/>
        <end position="178"/>
    </location>
</feature>
<comment type="similarity">
    <text evidence="5">Belongs to the binding-protein-dependent transport system permease family.</text>
</comment>
<organism evidence="7 8">
    <name type="scientific">Tissierella praeacuta DSM 18095</name>
    <dbReference type="NCBI Taxonomy" id="1123404"/>
    <lineage>
        <taxon>Bacteria</taxon>
        <taxon>Bacillati</taxon>
        <taxon>Bacillota</taxon>
        <taxon>Tissierellia</taxon>
        <taxon>Tissierellales</taxon>
        <taxon>Tissierellaceae</taxon>
        <taxon>Tissierella</taxon>
    </lineage>
</organism>
<evidence type="ECO:0000256" key="5">
    <source>
        <dbReference type="RuleBase" id="RU363032"/>
    </source>
</evidence>
<feature type="transmembrane region" description="Helical" evidence="5">
    <location>
        <begin position="68"/>
        <end position="92"/>
    </location>
</feature>
<feature type="transmembrane region" description="Helical" evidence="5">
    <location>
        <begin position="104"/>
        <end position="124"/>
    </location>
</feature>
<protein>
    <submittedName>
        <fullName evidence="7">Putative spermidine/putrescine transport system permease protein</fullName>
    </submittedName>
</protein>
<keyword evidence="4 5" id="KW-0472">Membrane</keyword>
<dbReference type="InterPro" id="IPR035906">
    <property type="entry name" value="MetI-like_sf"/>
</dbReference>
<feature type="domain" description="ABC transmembrane type-1" evidence="6">
    <location>
        <begin position="66"/>
        <end position="278"/>
    </location>
</feature>
<evidence type="ECO:0000256" key="3">
    <source>
        <dbReference type="ARBA" id="ARBA00022989"/>
    </source>
</evidence>
<keyword evidence="2 5" id="KW-0812">Transmembrane</keyword>
<dbReference type="CDD" id="cd06261">
    <property type="entry name" value="TM_PBP2"/>
    <property type="match status" value="1"/>
</dbReference>
<reference evidence="8" key="1">
    <citation type="submission" date="2016-11" db="EMBL/GenBank/DDBJ databases">
        <authorList>
            <person name="Varghese N."/>
            <person name="Submissions S."/>
        </authorList>
    </citation>
    <scope>NUCLEOTIDE SEQUENCE [LARGE SCALE GENOMIC DNA]</scope>
    <source>
        <strain evidence="8">DSM 18095</strain>
    </source>
</reference>
<evidence type="ECO:0000313" key="8">
    <source>
        <dbReference type="Proteomes" id="UP000184114"/>
    </source>
</evidence>
<dbReference type="GO" id="GO:0005886">
    <property type="term" value="C:plasma membrane"/>
    <property type="evidence" value="ECO:0007669"/>
    <property type="project" value="UniProtKB-SubCell"/>
</dbReference>
<dbReference type="SUPFAM" id="SSF161098">
    <property type="entry name" value="MetI-like"/>
    <property type="match status" value="1"/>
</dbReference>
<evidence type="ECO:0000313" key="7">
    <source>
        <dbReference type="EMBL" id="SHE72099.1"/>
    </source>
</evidence>
<keyword evidence="5" id="KW-0813">Transport</keyword>
<feature type="transmembrane region" description="Helical" evidence="5">
    <location>
        <begin position="260"/>
        <end position="279"/>
    </location>
</feature>
<evidence type="ECO:0000256" key="4">
    <source>
        <dbReference type="ARBA" id="ARBA00023136"/>
    </source>
</evidence>
<dbReference type="PANTHER" id="PTHR43759:SF1">
    <property type="entry name" value="GLUCOSE IMPORT SYSTEM PERMEASE PROTEIN GLCT"/>
    <property type="match status" value="1"/>
</dbReference>
<evidence type="ECO:0000256" key="1">
    <source>
        <dbReference type="ARBA" id="ARBA00004141"/>
    </source>
</evidence>
<dbReference type="PROSITE" id="PS50928">
    <property type="entry name" value="ABC_TM1"/>
    <property type="match status" value="1"/>
</dbReference>
<proteinExistence type="inferred from homology"/>